<proteinExistence type="predicted"/>
<comment type="caution">
    <text evidence="2">The sequence shown here is derived from an EMBL/GenBank/DDBJ whole genome shotgun (WGS) entry which is preliminary data.</text>
</comment>
<dbReference type="Proteomes" id="UP000653056">
    <property type="component" value="Unassembled WGS sequence"/>
</dbReference>
<dbReference type="EMBL" id="BMXS01000004">
    <property type="protein sequence ID" value="GGX87109.1"/>
    <property type="molecule type" value="Genomic_DNA"/>
</dbReference>
<keyword evidence="1" id="KW-0732">Signal</keyword>
<organism evidence="2 3">
    <name type="scientific">Litchfieldella qijiaojingensis</name>
    <dbReference type="NCBI Taxonomy" id="980347"/>
    <lineage>
        <taxon>Bacteria</taxon>
        <taxon>Pseudomonadati</taxon>
        <taxon>Pseudomonadota</taxon>
        <taxon>Gammaproteobacteria</taxon>
        <taxon>Oceanospirillales</taxon>
        <taxon>Halomonadaceae</taxon>
        <taxon>Litchfieldella</taxon>
    </lineage>
</organism>
<keyword evidence="3" id="KW-1185">Reference proteome</keyword>
<evidence type="ECO:0000256" key="1">
    <source>
        <dbReference type="SAM" id="SignalP"/>
    </source>
</evidence>
<feature type="signal peptide" evidence="1">
    <location>
        <begin position="1"/>
        <end position="26"/>
    </location>
</feature>
<reference evidence="3" key="1">
    <citation type="journal article" date="2019" name="Int. J. Syst. Evol. Microbiol.">
        <title>The Global Catalogue of Microorganisms (GCM) 10K type strain sequencing project: providing services to taxonomists for standard genome sequencing and annotation.</title>
        <authorList>
            <consortium name="The Broad Institute Genomics Platform"/>
            <consortium name="The Broad Institute Genome Sequencing Center for Infectious Disease"/>
            <person name="Wu L."/>
            <person name="Ma J."/>
        </authorList>
    </citation>
    <scope>NUCLEOTIDE SEQUENCE [LARGE SCALE GENOMIC DNA]</scope>
    <source>
        <strain evidence="3">KCTC 22228</strain>
    </source>
</reference>
<accession>A0ABQ2YLT0</accession>
<evidence type="ECO:0000313" key="2">
    <source>
        <dbReference type="EMBL" id="GGX87109.1"/>
    </source>
</evidence>
<evidence type="ECO:0008006" key="4">
    <source>
        <dbReference type="Google" id="ProtNLM"/>
    </source>
</evidence>
<dbReference type="RefSeq" id="WP_189467390.1">
    <property type="nucleotide sequence ID" value="NZ_BMXS01000004.1"/>
</dbReference>
<sequence>MKSIGPWPAAGLALSLTLMPAGSTLASPERLEADLRAMFGDTGMLEIGDVSSPTFSLGSRVVAEALVYESDQGERVLIDRYTVRGDYDAPDAVVIDGLSVEDSQTGLTLISAKKLLLEEPSHAVFPMDGSSSDVEWHIQELAIDDLTFDLASELAEGLFGDAPWAGGSGHLDIARIEGRDLAKGHIGLFEAKDLSGEGRNLGELGSGSFRLALFRMENVRDLDVEGETRGDELLLSDMVFDTDRLTGAFERLRLDGNMDDGQGGLWLDALSMDLDRMIAQAPADQRTQMRMVSNVLTDGTGELNLDAAFEGRWTADDGKGTLLAKGMIDVADALRVGMDMDLPVAVPEGADASTYLANSDNFEDLTLLGGNIVLRLEDLGMFGRIAPIGAAMSGVSEQQYLEQARTQAKGFGMMLGKEAQEILVALVGMLEGDVSKLTVSTTLPAESSLATYREDPLGVTERAKIRVESR</sequence>
<gene>
    <name evidence="2" type="ORF">GCM10007160_13060</name>
</gene>
<protein>
    <recommendedName>
        <fullName evidence="4">DUF2125 domain-containing protein</fullName>
    </recommendedName>
</protein>
<feature type="chain" id="PRO_5046573063" description="DUF2125 domain-containing protein" evidence="1">
    <location>
        <begin position="27"/>
        <end position="470"/>
    </location>
</feature>
<name>A0ABQ2YLT0_9GAMM</name>
<evidence type="ECO:0000313" key="3">
    <source>
        <dbReference type="Proteomes" id="UP000653056"/>
    </source>
</evidence>